<dbReference type="InterPro" id="IPR017871">
    <property type="entry name" value="ABC_transporter-like_CS"/>
</dbReference>
<evidence type="ECO:0000259" key="6">
    <source>
        <dbReference type="PROSITE" id="PS50893"/>
    </source>
</evidence>
<dbReference type="PANTHER" id="PTHR42855">
    <property type="entry name" value="ABC TRANSPORTER ATP-BINDING SUBUNIT"/>
    <property type="match status" value="1"/>
</dbReference>
<reference evidence="7" key="1">
    <citation type="submission" date="2016-04" db="EMBL/GenBank/DDBJ databases">
        <authorList>
            <person name="Evans L.H."/>
            <person name="Alamgir A."/>
            <person name="Owens N."/>
            <person name="Weber N.D."/>
            <person name="Virtaneva K."/>
            <person name="Barbian K."/>
            <person name="Babar A."/>
            <person name="Rosenke K."/>
        </authorList>
    </citation>
    <scope>NUCLEOTIDE SEQUENCE</scope>
    <source>
        <strain evidence="7">86-1</strain>
    </source>
</reference>
<evidence type="ECO:0000256" key="4">
    <source>
        <dbReference type="ARBA" id="ARBA00061551"/>
    </source>
</evidence>
<feature type="domain" description="ABC transporter" evidence="6">
    <location>
        <begin position="328"/>
        <end position="538"/>
    </location>
</feature>
<evidence type="ECO:0000256" key="5">
    <source>
        <dbReference type="ARBA" id="ARBA00074044"/>
    </source>
</evidence>
<dbReference type="InterPro" id="IPR003593">
    <property type="entry name" value="AAA+_ATPase"/>
</dbReference>
<dbReference type="CDD" id="cd03221">
    <property type="entry name" value="ABCF_EF-3"/>
    <property type="match status" value="2"/>
</dbReference>
<dbReference type="PROSITE" id="PS00211">
    <property type="entry name" value="ABC_TRANSPORTER_1"/>
    <property type="match status" value="2"/>
</dbReference>
<dbReference type="InterPro" id="IPR003439">
    <property type="entry name" value="ABC_transporter-like_ATP-bd"/>
</dbReference>
<dbReference type="Gene3D" id="3.40.50.300">
    <property type="entry name" value="P-loop containing nucleotide triphosphate hydrolases"/>
    <property type="match status" value="2"/>
</dbReference>
<keyword evidence="3" id="KW-0067">ATP-binding</keyword>
<dbReference type="InterPro" id="IPR027417">
    <property type="entry name" value="P-loop_NTPase"/>
</dbReference>
<sequence length="538" mass="61400">MLIVDSLKVELGDRVLFDNISYIINDKDKIALVGKNGAGKSTMLKILAGVNTHYKGSVTGPDGVTVGYLPQVMKITDERTVREEASLAFSHIFDLQANIEDMNRQLETRTDYESDDYAKLIDDFTHAHERLAMVEGISFEGEVEKALLGLGFKRTDLDRMTSEFSGGWRMRIELAKLLLRNPDVMLLDEPTNHLDIESIGWLEEFITTQAKAVVLISHDRAFIDAVTTRTIELTMGRIYDYKVNYSKYVELRQERRQQQIHAWESQQKQIAEIEEFIERFRAQAAKAVLVQSRIRQLEKMERVEIDEEDKSQIRIRFQPATRSGNYPLTVDMVTKKYDDYLVFENANLMIERGEKIALAGKNGEGKSTFVKCVMGETPYEGNIMLGHNVEIGYFAQNQADLLDEDLTVFETIDRVAEGDIRTQIRNILGAFMFNRDDSEKKVKVLSGGERTRLAMIKLLLEPVNLLILDEPTNHLDLKTKEVLKNALLDYDGTVILVSHDRDFLDGLVTKVFEFSDKKVREHIGGIKDFLAKKKALTS</sequence>
<evidence type="ECO:0000256" key="2">
    <source>
        <dbReference type="ARBA" id="ARBA00022741"/>
    </source>
</evidence>
<gene>
    <name evidence="7" type="ORF">KL86DYS1_10352</name>
</gene>
<dbReference type="PANTHER" id="PTHR42855:SF2">
    <property type="entry name" value="DRUG RESISTANCE ABC TRANSPORTER,ATP-BINDING PROTEIN"/>
    <property type="match status" value="1"/>
</dbReference>
<dbReference type="AlphaFoldDB" id="A0A212IWB4"/>
<dbReference type="SUPFAM" id="SSF52540">
    <property type="entry name" value="P-loop containing nucleoside triphosphate hydrolases"/>
    <property type="match status" value="2"/>
</dbReference>
<organism evidence="7">
    <name type="scientific">uncultured Dysgonomonas sp</name>
    <dbReference type="NCBI Taxonomy" id="206096"/>
    <lineage>
        <taxon>Bacteria</taxon>
        <taxon>Pseudomonadati</taxon>
        <taxon>Bacteroidota</taxon>
        <taxon>Bacteroidia</taxon>
        <taxon>Bacteroidales</taxon>
        <taxon>Dysgonomonadaceae</taxon>
        <taxon>Dysgonomonas</taxon>
        <taxon>environmental samples</taxon>
    </lineage>
</organism>
<dbReference type="InterPro" id="IPR051309">
    <property type="entry name" value="ABCF_ATPase"/>
</dbReference>
<dbReference type="FunFam" id="3.40.50.300:FF:000070">
    <property type="entry name" value="Putative ABC transporter ATP-binding component"/>
    <property type="match status" value="1"/>
</dbReference>
<protein>
    <recommendedName>
        <fullName evidence="5">Probable ATP-binding protein YbiT</fullName>
    </recommendedName>
</protein>
<dbReference type="FunFam" id="3.40.50.300:FF:000011">
    <property type="entry name" value="Putative ABC transporter ATP-binding component"/>
    <property type="match status" value="1"/>
</dbReference>
<keyword evidence="1" id="KW-0677">Repeat</keyword>
<dbReference type="GO" id="GO:0005524">
    <property type="term" value="F:ATP binding"/>
    <property type="evidence" value="ECO:0007669"/>
    <property type="project" value="UniProtKB-KW"/>
</dbReference>
<name>A0A212IWB4_9BACT</name>
<evidence type="ECO:0000256" key="1">
    <source>
        <dbReference type="ARBA" id="ARBA00022737"/>
    </source>
</evidence>
<proteinExistence type="inferred from homology"/>
<dbReference type="PROSITE" id="PS50893">
    <property type="entry name" value="ABC_TRANSPORTER_2"/>
    <property type="match status" value="2"/>
</dbReference>
<dbReference type="Pfam" id="PF00005">
    <property type="entry name" value="ABC_tran"/>
    <property type="match status" value="2"/>
</dbReference>
<dbReference type="InterPro" id="IPR032781">
    <property type="entry name" value="ABC_tran_Xtn"/>
</dbReference>
<dbReference type="SMART" id="SM00382">
    <property type="entry name" value="AAA"/>
    <property type="match status" value="2"/>
</dbReference>
<comment type="similarity">
    <text evidence="4">Belongs to the ABC transporter superfamily. ABCF family. YbiT subfamily.</text>
</comment>
<dbReference type="RefSeq" id="WP_296938257.1">
    <property type="nucleotide sequence ID" value="NZ_LT599032.1"/>
</dbReference>
<evidence type="ECO:0000256" key="3">
    <source>
        <dbReference type="ARBA" id="ARBA00022840"/>
    </source>
</evidence>
<dbReference type="GO" id="GO:0016887">
    <property type="term" value="F:ATP hydrolysis activity"/>
    <property type="evidence" value="ECO:0007669"/>
    <property type="project" value="InterPro"/>
</dbReference>
<keyword evidence="2" id="KW-0547">Nucleotide-binding</keyword>
<dbReference type="EMBL" id="FLUM01000001">
    <property type="protein sequence ID" value="SBV91486.1"/>
    <property type="molecule type" value="Genomic_DNA"/>
</dbReference>
<feature type="domain" description="ABC transporter" evidence="6">
    <location>
        <begin position="1"/>
        <end position="260"/>
    </location>
</feature>
<dbReference type="Pfam" id="PF12848">
    <property type="entry name" value="ABC_tran_Xtn"/>
    <property type="match status" value="1"/>
</dbReference>
<accession>A0A212IWB4</accession>
<evidence type="ECO:0000313" key="7">
    <source>
        <dbReference type="EMBL" id="SBV91486.1"/>
    </source>
</evidence>